<feature type="compositionally biased region" description="Low complexity" evidence="1">
    <location>
        <begin position="338"/>
        <end position="353"/>
    </location>
</feature>
<evidence type="ECO:0000313" key="2">
    <source>
        <dbReference type="Proteomes" id="UP000515125"/>
    </source>
</evidence>
<sequence>MLAAAAAASGRDGDRGVVEGGGNATPSAASGAAAAGHSPHPPMSLLSPRKEIRGVGGPFRGAFFSPASTGSMGSRGALNGGGDSSQGRRAVMKGQQVSDLYTRLDPGVSPRWGDLDRRTKKEAAHLQEDAPLHLNGPLCTTTPSSRNVGASSGISPPPFSPTLQAIVTPGSAILSAMISPAVSSKEGENAAKAPEIQRRGDQLPSSPMQTPLNSARQRPQGMLHQQQQQQHEQQHEQVQQQQQQGQEQEQIQHQQQQQGQSKRMASEPLHGASPLPPCASEPQGPLCEEEKEEQQQQEQQQQQQQQQQYIQGIMQYHRRWFFQQLQHFRRTTRREQQQRAAAGGKGAAAAAAAISMGDTQQRAERSSGEAADAGGGACCCQGICDACAVKVDLRLHPFCEGPSSRCGGVARSQGASLRRRPPGFLYSEATAHLWEPPEGEAGRVQAKAWRGPSSLRSRTTLSSRRSAAAAASTSARGFPRSKQLYITQGEVASGSSETVDGDRLPLEDPLEKAQEAVSAASRKPLHGVQRFAGMNHARRALHHIQEGLGAAGDTGVSQARKITHGLFGRRQTLEHRQARVLRYHLVQKAHDRMPWWLARLVAWLDVALDNCRRRRKVMQKATWRVHVAMPVRSSFGLFGDDKIEHWYVQWLSAFNMRFLARITGPLLLATAYGAVAHALMRVKGFVADREGSIAELEVILVALWKEGGRRCTLGVGDGCGILRGMLYGREGKAFFAHAQQMHTGTGK</sequence>
<feature type="compositionally biased region" description="Low complexity" evidence="1">
    <location>
        <begin position="24"/>
        <end position="47"/>
    </location>
</feature>
<protein>
    <submittedName>
        <fullName evidence="3">Uncharacterized protein LOC113147122</fullName>
    </submittedName>
</protein>
<feature type="region of interest" description="Disordered" evidence="1">
    <location>
        <begin position="330"/>
        <end position="368"/>
    </location>
</feature>
<feature type="region of interest" description="Disordered" evidence="1">
    <location>
        <begin position="450"/>
        <end position="475"/>
    </location>
</feature>
<feature type="region of interest" description="Disordered" evidence="1">
    <location>
        <begin position="182"/>
        <end position="303"/>
    </location>
</feature>
<feature type="compositionally biased region" description="Basic and acidic residues" evidence="1">
    <location>
        <begin position="185"/>
        <end position="201"/>
    </location>
</feature>
<proteinExistence type="predicted"/>
<reference evidence="3" key="1">
    <citation type="submission" date="2025-08" db="UniProtKB">
        <authorList>
            <consortium name="RefSeq"/>
        </authorList>
    </citation>
    <scope>IDENTIFICATION</scope>
</reference>
<feature type="compositionally biased region" description="Low complexity" evidence="1">
    <location>
        <begin position="224"/>
        <end position="260"/>
    </location>
</feature>
<dbReference type="Proteomes" id="UP000515125">
    <property type="component" value="Unplaced"/>
</dbReference>
<gene>
    <name evidence="3" type="primary">LOC113147122</name>
</gene>
<feature type="region of interest" description="Disordered" evidence="1">
    <location>
        <begin position="120"/>
        <end position="162"/>
    </location>
</feature>
<dbReference type="OrthoDB" id="365362at2759"/>
<evidence type="ECO:0000256" key="1">
    <source>
        <dbReference type="SAM" id="MobiDB-lite"/>
    </source>
</evidence>
<keyword evidence="2" id="KW-1185">Reference proteome</keyword>
<feature type="compositionally biased region" description="Low complexity" evidence="1">
    <location>
        <begin position="1"/>
        <end position="10"/>
    </location>
</feature>
<feature type="compositionally biased region" description="Polar residues" evidence="1">
    <location>
        <begin position="203"/>
        <end position="217"/>
    </location>
</feature>
<name>A0A6P6RY37_9EIME</name>
<dbReference type="AlphaFoldDB" id="A0A6P6RY37"/>
<feature type="region of interest" description="Disordered" evidence="1">
    <location>
        <begin position="1"/>
        <end position="89"/>
    </location>
</feature>
<feature type="compositionally biased region" description="Low complexity" evidence="1">
    <location>
        <begin position="453"/>
        <end position="475"/>
    </location>
</feature>
<organism evidence="2 3">
    <name type="scientific">Cyclospora cayetanensis</name>
    <dbReference type="NCBI Taxonomy" id="88456"/>
    <lineage>
        <taxon>Eukaryota</taxon>
        <taxon>Sar</taxon>
        <taxon>Alveolata</taxon>
        <taxon>Apicomplexa</taxon>
        <taxon>Conoidasida</taxon>
        <taxon>Coccidia</taxon>
        <taxon>Eucoccidiorida</taxon>
        <taxon>Eimeriorina</taxon>
        <taxon>Eimeriidae</taxon>
        <taxon>Cyclospora</taxon>
    </lineage>
</organism>
<feature type="compositionally biased region" description="Basic and acidic residues" evidence="1">
    <location>
        <begin position="120"/>
        <end position="131"/>
    </location>
</feature>
<evidence type="ECO:0000313" key="3">
    <source>
        <dbReference type="RefSeq" id="XP_026192312.1"/>
    </source>
</evidence>
<accession>A0A6P6RY37</accession>
<feature type="compositionally biased region" description="Polar residues" evidence="1">
    <location>
        <begin position="138"/>
        <end position="154"/>
    </location>
</feature>
<dbReference type="GeneID" id="113147122"/>
<dbReference type="RefSeq" id="XP_026192312.1">
    <property type="nucleotide sequence ID" value="XM_026336527.1"/>
</dbReference>